<evidence type="ECO:0000313" key="3">
    <source>
        <dbReference type="Proteomes" id="UP001165085"/>
    </source>
</evidence>
<evidence type="ECO:0000313" key="2">
    <source>
        <dbReference type="EMBL" id="GMH52032.1"/>
    </source>
</evidence>
<feature type="region of interest" description="Disordered" evidence="1">
    <location>
        <begin position="1"/>
        <end position="26"/>
    </location>
</feature>
<feature type="region of interest" description="Disordered" evidence="1">
    <location>
        <begin position="1480"/>
        <end position="1576"/>
    </location>
</feature>
<dbReference type="Proteomes" id="UP001165085">
    <property type="component" value="Unassembled WGS sequence"/>
</dbReference>
<dbReference type="OrthoDB" id="192757at2759"/>
<feature type="region of interest" description="Disordered" evidence="1">
    <location>
        <begin position="1597"/>
        <end position="1634"/>
    </location>
</feature>
<name>A0A9W6ZCR8_9STRA</name>
<dbReference type="EMBL" id="BRXY01000007">
    <property type="protein sequence ID" value="GMH52032.1"/>
    <property type="molecule type" value="Genomic_DNA"/>
</dbReference>
<gene>
    <name evidence="2" type="ORF">TrST_g8247</name>
</gene>
<comment type="caution">
    <text evidence="2">The sequence shown here is derived from an EMBL/GenBank/DDBJ whole genome shotgun (WGS) entry which is preliminary data.</text>
</comment>
<protein>
    <submittedName>
        <fullName evidence="2">Uncharacterized protein</fullName>
    </submittedName>
</protein>
<feature type="compositionally biased region" description="Acidic residues" evidence="1">
    <location>
        <begin position="1491"/>
        <end position="1504"/>
    </location>
</feature>
<evidence type="ECO:0000256" key="1">
    <source>
        <dbReference type="SAM" id="MobiDB-lite"/>
    </source>
</evidence>
<proteinExistence type="predicted"/>
<reference evidence="3" key="1">
    <citation type="journal article" date="2023" name="Commun. Biol.">
        <title>Genome analysis of Parmales, the sister group of diatoms, reveals the evolutionary specialization of diatoms from phago-mixotrophs to photoautotrophs.</title>
        <authorList>
            <person name="Ban H."/>
            <person name="Sato S."/>
            <person name="Yoshikawa S."/>
            <person name="Yamada K."/>
            <person name="Nakamura Y."/>
            <person name="Ichinomiya M."/>
            <person name="Sato N."/>
            <person name="Blanc-Mathieu R."/>
            <person name="Endo H."/>
            <person name="Kuwata A."/>
            <person name="Ogata H."/>
        </authorList>
    </citation>
    <scope>NUCLEOTIDE SEQUENCE [LARGE SCALE GENOMIC DNA]</scope>
    <source>
        <strain evidence="3">NIES 3701</strain>
    </source>
</reference>
<sequence length="1634" mass="182166">MSRPSTAPGGQSRGDTNRTTNDLSASPFLQSSYDKLVLKKLKKMTKHGHTVDHPLTNLLSPAPVHTKPDMDVLPIPLHVKAKLRHKEVSIARAEYAIARVKREAIIKGDFYLTQIQKALANKDKDQALVILAAARKCYKKGEDSARIDKANALHVKIKGEYAMNLAMECRAKRDYDKAVEHVSEALFHFKVLSGVTSVERDMANSTAGRMEKESRTYLRIRDPKKYVRKLAIEDGEEARAQAIAFLDERKYTESKTNLADAKVCFDWAEIPDSETGMSELKNHIALSESASAGDGLLEEIAANLKPVVKKDYKFLLEKLELAQKAYEGAYDDAGVKVVMRMKSCLAAIRAGDVAWYNLAHSLLSNSYSEASSSLITVRKCLYLSSLGLPFVNKEMDRILGVALNEDLRSLEMVAELASRDGEVFMAKAKAALENQDLDAAASNATSALRCSEWVAGRRKLLSERSKEDFAVEDEEVMLEVTEMKNVPDSKLCVDLMERFTSIFPTNKEEPFQVNVHAASNNVGVCKDILEEISKSHSLLKAENHMNTFYDREEQDKFNEAFENLDMAKTIYEESGFTNYANDVLTIKANSKGVIAAEKAGEFLKAGKHAEAQQCLREAMHHYETTDNRSKFEATKTLLVTSQGDQLLVEFDKSLDRSDYDKALEFGLQVVELYEKSGDGRRIKAIGDPKFVVWKRAVGDAESLKMQALAKVDEKNLEEARKLALSAKDCLTWSGESGETIDDVFAVITMAEKRWKGDEVMEKALKHISDPDREESKKLLALATSAYQEAQLAYQQLMGRAAEILANKEMDPSFGLELQDNVTKIYNVCVDGVKVANLQNIEMAIRADERLDEVAVLIRHELFSEAKELIENVRGVYFNIGLTEDNERIAKTSTMLELVEYGVKYYDTVAHKQFEESKEHIQKCKDLLAEVSALPPKTIKALPADVFGDQNAADTVIVRAVVSGEKDLEDAKDYLKKKEFKKSLKECDKAMRSYNWVSQYKDFSEIAPAVKELEEFIELVKREQAYSEGEACCERAAAAMEEQKFPFAVMKYGEAVDHFVKSTNAEKVAESKKLKALANGSLFEQQSNTFWTSKNFEKGLEKALKGISSFEEAEDEGRRQKMFCFSKRVEGDLIMTKYDRALKDCDWDRACQVMSNAHECYNSSNDPKIMSLIEGVVPKQKVMQAAVKKGDELKLEAGSILHKGGGTVKAQEVLDRAKACFIWSDVSLGKAGVNMVQKDIEAAEFEELADQKINKAYEDWLLEQATGDGVAGKSSVKCMREGKDLFKRAGPGCFKQANDTSYIINVMDSAAFNSLKPIEDMLVEENVMDALAKCTDTHSSWNAVVRIQNPCKSLKPFVEFYLAKEQQLSLVINLLNKTNQISAEISNNKWNPPPVAMCEELIMMHEHLKSGLSEWKLTFRFEFLEPLVDKSRHACGLVEKEPKPELEPEPEPEPVAVEEEPVPVPVPVDVVDEVKVEEEVVEEVGEEKEGGEGEGEGEIVDEVGEEGPGYEGEEFEKPEGEAEGEVVDEVGEEGGGEGGGLADKLDNAEGNYDDDEFDTSLESSKKEVAPPTVVPDAGIELIDATNEKDEDTALADKLAAAENDYATDDFESSLESSQQTQQQQQQPTGEEKKED</sequence>
<feature type="compositionally biased region" description="Acidic residues" evidence="1">
    <location>
        <begin position="1520"/>
        <end position="1534"/>
    </location>
</feature>
<keyword evidence="3" id="KW-1185">Reference proteome</keyword>
<accession>A0A9W6ZCR8</accession>
<organism evidence="2 3">
    <name type="scientific">Triparma strigata</name>
    <dbReference type="NCBI Taxonomy" id="1606541"/>
    <lineage>
        <taxon>Eukaryota</taxon>
        <taxon>Sar</taxon>
        <taxon>Stramenopiles</taxon>
        <taxon>Ochrophyta</taxon>
        <taxon>Bolidophyceae</taxon>
        <taxon>Parmales</taxon>
        <taxon>Triparmaceae</taxon>
        <taxon>Triparma</taxon>
    </lineage>
</organism>